<dbReference type="GO" id="GO:0051287">
    <property type="term" value="F:NAD binding"/>
    <property type="evidence" value="ECO:0007669"/>
    <property type="project" value="InterPro"/>
</dbReference>
<dbReference type="InterPro" id="IPR006140">
    <property type="entry name" value="D-isomer_DH_NAD-bd"/>
</dbReference>
<dbReference type="CDD" id="cd05301">
    <property type="entry name" value="GDH"/>
    <property type="match status" value="1"/>
</dbReference>
<dbReference type="SUPFAM" id="SSF51735">
    <property type="entry name" value="NAD(P)-binding Rossmann-fold domains"/>
    <property type="match status" value="1"/>
</dbReference>
<keyword evidence="8" id="KW-1185">Reference proteome</keyword>
<evidence type="ECO:0000256" key="4">
    <source>
        <dbReference type="RuleBase" id="RU003719"/>
    </source>
</evidence>
<dbReference type="SUPFAM" id="SSF52283">
    <property type="entry name" value="Formate/glycerate dehydrogenase catalytic domain-like"/>
    <property type="match status" value="1"/>
</dbReference>
<evidence type="ECO:0000313" key="7">
    <source>
        <dbReference type="EMBL" id="TWU47767.1"/>
    </source>
</evidence>
<dbReference type="Gene3D" id="3.40.50.720">
    <property type="entry name" value="NAD(P)-binding Rossmann-like Domain"/>
    <property type="match status" value="2"/>
</dbReference>
<dbReference type="PANTHER" id="PTHR10996:SF257">
    <property type="entry name" value="GLYOXYLATE REDUCTASE 1"/>
    <property type="match status" value="1"/>
</dbReference>
<evidence type="ECO:0000256" key="2">
    <source>
        <dbReference type="ARBA" id="ARBA00023002"/>
    </source>
</evidence>
<evidence type="ECO:0000256" key="1">
    <source>
        <dbReference type="ARBA" id="ARBA00005854"/>
    </source>
</evidence>
<reference evidence="7 8" key="1">
    <citation type="submission" date="2019-02" db="EMBL/GenBank/DDBJ databases">
        <title>Deep-cultivation of Planctomycetes and their phenomic and genomic characterization uncovers novel biology.</title>
        <authorList>
            <person name="Wiegand S."/>
            <person name="Jogler M."/>
            <person name="Boedeker C."/>
            <person name="Pinto D."/>
            <person name="Vollmers J."/>
            <person name="Rivas-Marin E."/>
            <person name="Kohn T."/>
            <person name="Peeters S.H."/>
            <person name="Heuer A."/>
            <person name="Rast P."/>
            <person name="Oberbeckmann S."/>
            <person name="Bunk B."/>
            <person name="Jeske O."/>
            <person name="Meyerdierks A."/>
            <person name="Storesund J.E."/>
            <person name="Kallscheuer N."/>
            <person name="Luecker S."/>
            <person name="Lage O.M."/>
            <person name="Pohl T."/>
            <person name="Merkel B.J."/>
            <person name="Hornburger P."/>
            <person name="Mueller R.-W."/>
            <person name="Bruemmer F."/>
            <person name="Labrenz M."/>
            <person name="Spormann A.M."/>
            <person name="Op Den Camp H."/>
            <person name="Overmann J."/>
            <person name="Amann R."/>
            <person name="Jetten M.S.M."/>
            <person name="Mascher T."/>
            <person name="Medema M.H."/>
            <person name="Devos D.P."/>
            <person name="Kaster A.-K."/>
            <person name="Ovreas L."/>
            <person name="Rohde M."/>
            <person name="Galperin M.Y."/>
            <person name="Jogler C."/>
        </authorList>
    </citation>
    <scope>NUCLEOTIDE SEQUENCE [LARGE SCALE GENOMIC DNA]</scope>
    <source>
        <strain evidence="7 8">Poly59</strain>
    </source>
</reference>
<accession>A0A5C6EI79</accession>
<keyword evidence="2 4" id="KW-0560">Oxidoreductase</keyword>
<gene>
    <name evidence="7" type="ORF">Poly59_46080</name>
</gene>
<dbReference type="FunFam" id="3.40.50.720:FF:000203">
    <property type="entry name" value="D-3-phosphoglycerate dehydrogenase (SerA)"/>
    <property type="match status" value="1"/>
</dbReference>
<dbReference type="GO" id="GO:0030267">
    <property type="term" value="F:glyoxylate reductase (NADPH) activity"/>
    <property type="evidence" value="ECO:0007669"/>
    <property type="project" value="TreeGrafter"/>
</dbReference>
<dbReference type="InterPro" id="IPR050223">
    <property type="entry name" value="D-isomer_2-hydroxyacid_DH"/>
</dbReference>
<dbReference type="AlphaFoldDB" id="A0A5C6EI79"/>
<organism evidence="7 8">
    <name type="scientific">Rubripirellula reticaptiva</name>
    <dbReference type="NCBI Taxonomy" id="2528013"/>
    <lineage>
        <taxon>Bacteria</taxon>
        <taxon>Pseudomonadati</taxon>
        <taxon>Planctomycetota</taxon>
        <taxon>Planctomycetia</taxon>
        <taxon>Pirellulales</taxon>
        <taxon>Pirellulaceae</taxon>
        <taxon>Rubripirellula</taxon>
    </lineage>
</organism>
<feature type="domain" description="D-isomer specific 2-hydroxyacid dehydrogenase catalytic" evidence="5">
    <location>
        <begin position="6"/>
        <end position="320"/>
    </location>
</feature>
<evidence type="ECO:0000256" key="3">
    <source>
        <dbReference type="ARBA" id="ARBA00023027"/>
    </source>
</evidence>
<dbReference type="GO" id="GO:0016618">
    <property type="term" value="F:hydroxypyruvate reductase [NAD(P)H] activity"/>
    <property type="evidence" value="ECO:0007669"/>
    <property type="project" value="TreeGrafter"/>
</dbReference>
<comment type="similarity">
    <text evidence="1 4">Belongs to the D-isomer specific 2-hydroxyacid dehydrogenase family.</text>
</comment>
<evidence type="ECO:0000259" key="5">
    <source>
        <dbReference type="Pfam" id="PF00389"/>
    </source>
</evidence>
<feature type="domain" description="D-isomer specific 2-hydroxyacid dehydrogenase NAD-binding" evidence="6">
    <location>
        <begin position="110"/>
        <end position="288"/>
    </location>
</feature>
<dbReference type="PANTHER" id="PTHR10996">
    <property type="entry name" value="2-HYDROXYACID DEHYDROGENASE-RELATED"/>
    <property type="match status" value="1"/>
</dbReference>
<comment type="caution">
    <text evidence="7">The sequence shown here is derived from an EMBL/GenBank/DDBJ whole genome shotgun (WGS) entry which is preliminary data.</text>
</comment>
<keyword evidence="3" id="KW-0520">NAD</keyword>
<dbReference type="Pfam" id="PF00389">
    <property type="entry name" value="2-Hacid_dh"/>
    <property type="match status" value="1"/>
</dbReference>
<dbReference type="EMBL" id="SJPX01000005">
    <property type="protein sequence ID" value="TWU47767.1"/>
    <property type="molecule type" value="Genomic_DNA"/>
</dbReference>
<dbReference type="InterPro" id="IPR006139">
    <property type="entry name" value="D-isomer_2_OHA_DH_cat_dom"/>
</dbReference>
<dbReference type="Proteomes" id="UP000317977">
    <property type="component" value="Unassembled WGS sequence"/>
</dbReference>
<proteinExistence type="inferred from homology"/>
<dbReference type="GO" id="GO:0005829">
    <property type="term" value="C:cytosol"/>
    <property type="evidence" value="ECO:0007669"/>
    <property type="project" value="TreeGrafter"/>
</dbReference>
<evidence type="ECO:0000259" key="6">
    <source>
        <dbReference type="Pfam" id="PF02826"/>
    </source>
</evidence>
<dbReference type="OrthoDB" id="277029at2"/>
<dbReference type="RefSeq" id="WP_146536233.1">
    <property type="nucleotide sequence ID" value="NZ_SJPX01000005.1"/>
</dbReference>
<protein>
    <submittedName>
        <fullName evidence="7">Putative 2-hydroxyacid dehydrogenase</fullName>
        <ecNumber evidence="7">1.1.1.-</ecNumber>
    </submittedName>
</protein>
<dbReference type="EC" id="1.1.1.-" evidence="7"/>
<name>A0A5C6EI79_9BACT</name>
<evidence type="ECO:0000313" key="8">
    <source>
        <dbReference type="Proteomes" id="UP000317977"/>
    </source>
</evidence>
<dbReference type="Pfam" id="PF02826">
    <property type="entry name" value="2-Hacid_dh_C"/>
    <property type="match status" value="1"/>
</dbReference>
<dbReference type="InterPro" id="IPR036291">
    <property type="entry name" value="NAD(P)-bd_dom_sf"/>
</dbReference>
<sequence length="325" mass="35129">MTRPKIFLTRELPPESMAILRQQSDLTFNPDDRVLTKAEIIAGVQDVDGLLCLLTDLIDDEILAANSNLKVVANFAVGFNNIDVDAATDRKILVTNTPGVLTDTTADMAFALLLSAARRVVEGDQFVRAGNWHGWGPLQFLGNDVSGSTLGLIGFGRIAQAVARRARGFDMKIVYWNRTRLSPEQESSLGVVYAEMDEVLRQSDYVSVHVALNDETKHLIGARELSLMKPIATIVNTARGPIIDEAALVAALQDGTIASAGLDVYEREPELHPDLYQMPNAVIAPHLGSATIGTRTKMGNMAAENCLAACRGEVPPNLVNPESIG</sequence>